<keyword evidence="2" id="KW-1185">Reference proteome</keyword>
<sequence>MLDFDSTKCVLEHKNHSAQNMEHIATFRGLNAEAKSQIAGYVHDPAMWNRFIAQTTREQFPELAFTSGVVKNARAYAKQTDFGGYTPTQAMFRDLDEREGVAYTVKWMGGDPNSQKLEGLEHCTRVTDANLLTVTTDADTAMMNALRTLFPDTHLQPIKFHLNKNVALNISHKWDAKKVPPGSPSQESGQAERSNGYKNSGSENITAEENRRVVRLNDVVRSIEKGDQSPPLFLGVDQVEFSKAGIWSQWEIVSTHDTASEFQAEWDKMLVLFATQAEIVKYFNRQIKPTIREWRKVAWKAMRLVNLQLLKLERHRRGEAVEFDKTSITQGMGIVSAKDLLARHGKERVVFQLEDVSPFWWLERSDDDTDRYLSLLDPDKVLILKGRPRIDGRFKSDPKTPLVHTQRLPPSTAPSALTGIRPSARRVALAWETQDVDDLTSSVAAAPASSL</sequence>
<dbReference type="Proteomes" id="UP001163321">
    <property type="component" value="Chromosome 4"/>
</dbReference>
<accession>A0ACC0W4W9</accession>
<gene>
    <name evidence="1" type="ORF">PsorP6_005742</name>
</gene>
<proteinExistence type="predicted"/>
<comment type="caution">
    <text evidence="1">The sequence shown here is derived from an EMBL/GenBank/DDBJ whole genome shotgun (WGS) entry which is preliminary data.</text>
</comment>
<organism evidence="1 2">
    <name type="scientific">Peronosclerospora sorghi</name>
    <dbReference type="NCBI Taxonomy" id="230839"/>
    <lineage>
        <taxon>Eukaryota</taxon>
        <taxon>Sar</taxon>
        <taxon>Stramenopiles</taxon>
        <taxon>Oomycota</taxon>
        <taxon>Peronosporomycetes</taxon>
        <taxon>Peronosporales</taxon>
        <taxon>Peronosporaceae</taxon>
        <taxon>Peronosclerospora</taxon>
    </lineage>
</organism>
<name>A0ACC0W4W9_9STRA</name>
<reference evidence="1 2" key="1">
    <citation type="journal article" date="2022" name="bioRxiv">
        <title>The genome of the oomycete Peronosclerospora sorghi, a cosmopolitan pathogen of maize and sorghum, is inflated with dispersed pseudogenes.</title>
        <authorList>
            <person name="Fletcher K."/>
            <person name="Martin F."/>
            <person name="Isakeit T."/>
            <person name="Cavanaugh K."/>
            <person name="Magill C."/>
            <person name="Michelmore R."/>
        </authorList>
    </citation>
    <scope>NUCLEOTIDE SEQUENCE [LARGE SCALE GENOMIC DNA]</scope>
    <source>
        <strain evidence="1">P6</strain>
    </source>
</reference>
<evidence type="ECO:0000313" key="2">
    <source>
        <dbReference type="Proteomes" id="UP001163321"/>
    </source>
</evidence>
<protein>
    <submittedName>
        <fullName evidence="1">Uncharacterized protein</fullName>
    </submittedName>
</protein>
<evidence type="ECO:0000313" key="1">
    <source>
        <dbReference type="EMBL" id="KAI9913153.1"/>
    </source>
</evidence>
<dbReference type="EMBL" id="CM047583">
    <property type="protein sequence ID" value="KAI9913153.1"/>
    <property type="molecule type" value="Genomic_DNA"/>
</dbReference>